<gene>
    <name evidence="1" type="ORF">DVB73_18840</name>
</gene>
<dbReference type="RefSeq" id="WP_016393226.1">
    <property type="nucleotide sequence ID" value="NZ_CP031146.1"/>
</dbReference>
<accession>A0AAD0R0N8</accession>
<dbReference type="GeneID" id="49615481"/>
<evidence type="ECO:0000313" key="2">
    <source>
        <dbReference type="Proteomes" id="UP000256503"/>
    </source>
</evidence>
<dbReference type="Proteomes" id="UP000256503">
    <property type="component" value="Chromosome"/>
</dbReference>
<dbReference type="AlphaFoldDB" id="A0AAD0R0N8"/>
<protein>
    <submittedName>
        <fullName evidence="1">Uncharacterized protein</fullName>
    </submittedName>
</protein>
<sequence>MSNDFDVVPFDGGNEIQPYDPGLPILAPLSPTPDAWGRDDVLTPQEIANYQSQSGPTLFGAALPPGTTAQQINAILGELGGVYMADMAKLGYPSHLVQGAIAFITANAAKAPTKVRRQHSFKLPIDQAGDWLAESFGNHLHGLSGTQQQKQQFLDASLQWLALANKKLGATQAQPVGTLAQGSAPRSTEAMLAQLSDADYNKVVKINEQALANTMQVLQRKWGEFTYLQNIAIAQRYLDSLPAKDQAYFDQFTNVNGVDWVHLRNSAEFISAIFDAATGAHNIPSDGAGIAREIAECEKCMRENRKQWLSDSALQARYRTLLDLQKKG</sequence>
<reference evidence="1 2" key="1">
    <citation type="submission" date="2018-07" db="EMBL/GenBank/DDBJ databases">
        <title>Complete genome sequence of a Pseudomonas plecoglossicida strain pathogenic to the marine fish, Larimichthys crocea.</title>
        <authorList>
            <person name="Tao Z."/>
        </authorList>
    </citation>
    <scope>NUCLEOTIDE SEQUENCE [LARGE SCALE GENOMIC DNA]</scope>
    <source>
        <strain evidence="1 2">XSDHY-P</strain>
    </source>
</reference>
<dbReference type="EMBL" id="CP031146">
    <property type="protein sequence ID" value="AXM97699.1"/>
    <property type="molecule type" value="Genomic_DNA"/>
</dbReference>
<evidence type="ECO:0000313" key="1">
    <source>
        <dbReference type="EMBL" id="AXM97699.1"/>
    </source>
</evidence>
<name>A0AAD0R0N8_PSEDL</name>
<proteinExistence type="predicted"/>
<organism evidence="1 2">
    <name type="scientific">Pseudomonas plecoglossicida</name>
    <dbReference type="NCBI Taxonomy" id="70775"/>
    <lineage>
        <taxon>Bacteria</taxon>
        <taxon>Pseudomonadati</taxon>
        <taxon>Pseudomonadota</taxon>
        <taxon>Gammaproteobacteria</taxon>
        <taxon>Pseudomonadales</taxon>
        <taxon>Pseudomonadaceae</taxon>
        <taxon>Pseudomonas</taxon>
    </lineage>
</organism>